<dbReference type="EMBL" id="VFYP01000001">
    <property type="protein sequence ID" value="TPP11539.1"/>
    <property type="molecule type" value="Genomic_DNA"/>
</dbReference>
<dbReference type="Proteomes" id="UP000316429">
    <property type="component" value="Unassembled WGS sequence"/>
</dbReference>
<dbReference type="OrthoDB" id="9804158at2"/>
<evidence type="ECO:0000256" key="1">
    <source>
        <dbReference type="SAM" id="MobiDB-lite"/>
    </source>
</evidence>
<name>A0A504UAM3_9HYPH</name>
<dbReference type="InterPro" id="IPR009273">
    <property type="entry name" value="DUF930"/>
</dbReference>
<feature type="compositionally biased region" description="Acidic residues" evidence="1">
    <location>
        <begin position="141"/>
        <end position="158"/>
    </location>
</feature>
<sequence>MKRWWRPVSGLTISLLLHAVVAGVLLLSLIFQPEPQAEEQVVEVSLVAPPEPAAEEPPAEAAKPEEPAAEEPKAPEPPPAPEPEKPEAEPPPPPEPPPAAPQAEEQPKLPDAGQAPIPVLRPVVKFAEKDSGPEISKGTEAEADLTPETAAELEEAEQDVAAATPQPDIDLPEATLPEEAPMPDAAAEAAEGEGAEAAPPAAPQPTAEEKKAAEAKAAAEAKEKPIKEAALVPRTVKKLFSHAISGDEAAATGMAGLNRQERGFILCGTELSQQLRRGKPSFTPFALPVLPLKQGNVVEAPLTAFRDIGGDWINIGVRCEVDDDVTQVLKFSLSVGKPVPKSEWRARGFLDF</sequence>
<keyword evidence="3" id="KW-1185">Reference proteome</keyword>
<feature type="compositionally biased region" description="Basic and acidic residues" evidence="1">
    <location>
        <begin position="126"/>
        <end position="140"/>
    </location>
</feature>
<proteinExistence type="predicted"/>
<feature type="compositionally biased region" description="Low complexity" evidence="1">
    <location>
        <begin position="177"/>
        <end position="189"/>
    </location>
</feature>
<comment type="caution">
    <text evidence="2">The sequence shown here is derived from an EMBL/GenBank/DDBJ whole genome shotgun (WGS) entry which is preliminary data.</text>
</comment>
<feature type="region of interest" description="Disordered" evidence="1">
    <location>
        <begin position="44"/>
        <end position="222"/>
    </location>
</feature>
<protein>
    <submittedName>
        <fullName evidence="2">DUF930 domain-containing protein</fullName>
    </submittedName>
</protein>
<feature type="compositionally biased region" description="Pro residues" evidence="1">
    <location>
        <begin position="89"/>
        <end position="100"/>
    </location>
</feature>
<dbReference type="Pfam" id="PF06059">
    <property type="entry name" value="DUF930"/>
    <property type="match status" value="1"/>
</dbReference>
<reference evidence="2 3" key="1">
    <citation type="submission" date="2019-06" db="EMBL/GenBank/DDBJ databases">
        <title>Rhizobium sp. CL12 isolated from roots of soybean.</title>
        <authorList>
            <person name="Wang C."/>
        </authorList>
    </citation>
    <scope>NUCLEOTIDE SEQUENCE [LARGE SCALE GENOMIC DNA]</scope>
    <source>
        <strain evidence="2 3">CL12</strain>
    </source>
</reference>
<gene>
    <name evidence="2" type="ORF">FJQ55_12260</name>
</gene>
<feature type="compositionally biased region" description="Basic and acidic residues" evidence="1">
    <location>
        <begin position="62"/>
        <end position="74"/>
    </location>
</feature>
<dbReference type="RefSeq" id="WP_140828262.1">
    <property type="nucleotide sequence ID" value="NZ_VFYP01000001.1"/>
</dbReference>
<evidence type="ECO:0000313" key="3">
    <source>
        <dbReference type="Proteomes" id="UP000316429"/>
    </source>
</evidence>
<dbReference type="AlphaFoldDB" id="A0A504UAM3"/>
<organism evidence="2 3">
    <name type="scientific">Rhizobium glycinendophyticum</name>
    <dbReference type="NCBI Taxonomy" id="2589807"/>
    <lineage>
        <taxon>Bacteria</taxon>
        <taxon>Pseudomonadati</taxon>
        <taxon>Pseudomonadota</taxon>
        <taxon>Alphaproteobacteria</taxon>
        <taxon>Hyphomicrobiales</taxon>
        <taxon>Rhizobiaceae</taxon>
        <taxon>Rhizobium/Agrobacterium group</taxon>
        <taxon>Rhizobium</taxon>
    </lineage>
</organism>
<evidence type="ECO:0000313" key="2">
    <source>
        <dbReference type="EMBL" id="TPP11539.1"/>
    </source>
</evidence>
<feature type="compositionally biased region" description="Basic and acidic residues" evidence="1">
    <location>
        <begin position="207"/>
        <end position="222"/>
    </location>
</feature>
<accession>A0A504UAM3</accession>